<keyword evidence="2" id="KW-1185">Reference proteome</keyword>
<organism evidence="1 2">
    <name type="scientific">Arctium lappa</name>
    <name type="common">Greater burdock</name>
    <name type="synonym">Lappa major</name>
    <dbReference type="NCBI Taxonomy" id="4217"/>
    <lineage>
        <taxon>Eukaryota</taxon>
        <taxon>Viridiplantae</taxon>
        <taxon>Streptophyta</taxon>
        <taxon>Embryophyta</taxon>
        <taxon>Tracheophyta</taxon>
        <taxon>Spermatophyta</taxon>
        <taxon>Magnoliopsida</taxon>
        <taxon>eudicotyledons</taxon>
        <taxon>Gunneridae</taxon>
        <taxon>Pentapetalae</taxon>
        <taxon>asterids</taxon>
        <taxon>campanulids</taxon>
        <taxon>Asterales</taxon>
        <taxon>Asteraceae</taxon>
        <taxon>Carduoideae</taxon>
        <taxon>Cardueae</taxon>
        <taxon>Arctiinae</taxon>
        <taxon>Arctium</taxon>
    </lineage>
</organism>
<proteinExistence type="predicted"/>
<comment type="caution">
    <text evidence="1">The sequence shown here is derived from an EMBL/GenBank/DDBJ whole genome shotgun (WGS) entry which is preliminary data.</text>
</comment>
<accession>A0ACB9CMA2</accession>
<evidence type="ECO:0000313" key="1">
    <source>
        <dbReference type="EMBL" id="KAI3735373.1"/>
    </source>
</evidence>
<dbReference type="Proteomes" id="UP001055879">
    <property type="component" value="Linkage Group LG04"/>
</dbReference>
<reference evidence="2" key="1">
    <citation type="journal article" date="2022" name="Mol. Ecol. Resour.">
        <title>The genomes of chicory, endive, great burdock and yacon provide insights into Asteraceae palaeo-polyploidization history and plant inulin production.</title>
        <authorList>
            <person name="Fan W."/>
            <person name="Wang S."/>
            <person name="Wang H."/>
            <person name="Wang A."/>
            <person name="Jiang F."/>
            <person name="Liu H."/>
            <person name="Zhao H."/>
            <person name="Xu D."/>
            <person name="Zhang Y."/>
        </authorList>
    </citation>
    <scope>NUCLEOTIDE SEQUENCE [LARGE SCALE GENOMIC DNA]</scope>
    <source>
        <strain evidence="2">cv. Niubang</strain>
    </source>
</reference>
<gene>
    <name evidence="1" type="ORF">L6452_14869</name>
</gene>
<protein>
    <submittedName>
        <fullName evidence="1">Uncharacterized protein</fullName>
    </submittedName>
</protein>
<dbReference type="EMBL" id="CM042050">
    <property type="protein sequence ID" value="KAI3735373.1"/>
    <property type="molecule type" value="Genomic_DNA"/>
</dbReference>
<sequence length="85" mass="9259">MLSRSCLIHALESYTVFSSPSPLQIKLVLCINMNMLDQEGWISVCQLNLMLLLIEQKVVESGLLSSAALVSSSAIAVMVVHNVNL</sequence>
<evidence type="ECO:0000313" key="2">
    <source>
        <dbReference type="Proteomes" id="UP001055879"/>
    </source>
</evidence>
<name>A0ACB9CMA2_ARCLA</name>
<reference evidence="1 2" key="2">
    <citation type="journal article" date="2022" name="Mol. Ecol. Resour.">
        <title>The genomes of chicory, endive, great burdock and yacon provide insights into Asteraceae paleo-polyploidization history and plant inulin production.</title>
        <authorList>
            <person name="Fan W."/>
            <person name="Wang S."/>
            <person name="Wang H."/>
            <person name="Wang A."/>
            <person name="Jiang F."/>
            <person name="Liu H."/>
            <person name="Zhao H."/>
            <person name="Xu D."/>
            <person name="Zhang Y."/>
        </authorList>
    </citation>
    <scope>NUCLEOTIDE SEQUENCE [LARGE SCALE GENOMIC DNA]</scope>
    <source>
        <strain evidence="2">cv. Niubang</strain>
    </source>
</reference>